<evidence type="ECO:0000256" key="7">
    <source>
        <dbReference type="SAM" id="Phobius"/>
    </source>
</evidence>
<evidence type="ECO:0000256" key="1">
    <source>
        <dbReference type="ARBA" id="ARBA00004651"/>
    </source>
</evidence>
<dbReference type="PANTHER" id="PTHR30572:SF4">
    <property type="entry name" value="ABC TRANSPORTER PERMEASE YTRF"/>
    <property type="match status" value="1"/>
</dbReference>
<name>A0A9D1GCE1_9FIRM</name>
<dbReference type="AlphaFoldDB" id="A0A9D1GCE1"/>
<organism evidence="10 11">
    <name type="scientific">Candidatus Onthousia faecipullorum</name>
    <dbReference type="NCBI Taxonomy" id="2840887"/>
    <lineage>
        <taxon>Bacteria</taxon>
        <taxon>Bacillati</taxon>
        <taxon>Bacillota</taxon>
        <taxon>Bacilli</taxon>
        <taxon>Candidatus Onthousia</taxon>
    </lineage>
</organism>
<sequence length="856" mass="96642">MKVLNKLSLKNLLLNKKRSIGTLIGIILSVALICAVAGMFISLQDALVQTTVQSQGNYHIELFNQTDEDIKVLENNRDIEEIEVLNNVGYSKFDMPTEERPYIHLYSYDDEKSFANLTIDLLDGEYPKNSNEILISEELYLLDRDKYDIGEEITLNVGNRTTVDGTSLSLEDVYNEDEVISNSTERTFTIVGIMDRDYRLDPHGDPGIGCLTVGLENNSNKQQSVYIRLKNPASYEKSFSEILGTTFTNDSPNVTEEYSINASLLRWQALKFDSGTTTMLYSIMAVVLAIIVGTSVFCIKNLFDISVMEKRKNYGMLASAGATKKQIKRNVITEGLMIGIIGIPIGIIVGYIAVFILTIIVNGVIGDFITQNVEMRCVISWLPILVSVLLGIVTIYFSSIRAAKKASKVSPIDLIRSNDDVKVNKKKLKSPSMIKKLFGIGGVIAYKNLKRSKKKYRTTVISLAVSVFVFISMNTFMYYTFKATSTYYNNLDYNVMVTASFEDTPKMEDALKVNGADNYTMLYQSSLTTDGYLEIDDLSKLTDFGKDIMEEGLTEQGCYDERNDTFNLDCEKKLRMNVIGINEESFKNYVEELGLNYNDVKDKGVLVNNYEYINAEGIRIERGIYNYKKNDTIKGTYNGSPLEIDVAEVTNERPSGLERFWDYGGYLIVSEEEYRDLSFTPYILTINADDPAQVTLDINNKVPELNAVNMDENVQAERSIYLLMSIFLYGFIAVITLIGVTNIFNTITSNLELRQKEFAMLKSVGMTRKEFNRMINLETIFYSIKALIYGVALGSIGSYLVYLATASKLDYGYHFPLSATIISIVAVFVLVYIIMRYSMSKINKQNIIETIRKDNI</sequence>
<dbReference type="GO" id="GO:0005886">
    <property type="term" value="C:plasma membrane"/>
    <property type="evidence" value="ECO:0007669"/>
    <property type="project" value="UniProtKB-SubCell"/>
</dbReference>
<dbReference type="EMBL" id="DVKQ01000101">
    <property type="protein sequence ID" value="HIT38358.1"/>
    <property type="molecule type" value="Genomic_DNA"/>
</dbReference>
<reference evidence="10" key="2">
    <citation type="journal article" date="2021" name="PeerJ">
        <title>Extensive microbial diversity within the chicken gut microbiome revealed by metagenomics and culture.</title>
        <authorList>
            <person name="Gilroy R."/>
            <person name="Ravi A."/>
            <person name="Getino M."/>
            <person name="Pursley I."/>
            <person name="Horton D.L."/>
            <person name="Alikhan N.F."/>
            <person name="Baker D."/>
            <person name="Gharbi K."/>
            <person name="Hall N."/>
            <person name="Watson M."/>
            <person name="Adriaenssens E.M."/>
            <person name="Foster-Nyarko E."/>
            <person name="Jarju S."/>
            <person name="Secka A."/>
            <person name="Antonio M."/>
            <person name="Oren A."/>
            <person name="Chaudhuri R.R."/>
            <person name="La Ragione R."/>
            <person name="Hildebrand F."/>
            <person name="Pallen M.J."/>
        </authorList>
    </citation>
    <scope>NUCLEOTIDE SEQUENCE</scope>
    <source>
        <strain evidence="10">CHK195-26880</strain>
    </source>
</reference>
<keyword evidence="3 7" id="KW-0812">Transmembrane</keyword>
<dbReference type="Proteomes" id="UP000886833">
    <property type="component" value="Unassembled WGS sequence"/>
</dbReference>
<feature type="transmembrane region" description="Helical" evidence="7">
    <location>
        <begin position="813"/>
        <end position="835"/>
    </location>
</feature>
<dbReference type="InterPro" id="IPR025857">
    <property type="entry name" value="MacB_PCD"/>
</dbReference>
<feature type="transmembrane region" description="Helical" evidence="7">
    <location>
        <begin position="779"/>
        <end position="801"/>
    </location>
</feature>
<evidence type="ECO:0000256" key="2">
    <source>
        <dbReference type="ARBA" id="ARBA00022475"/>
    </source>
</evidence>
<protein>
    <submittedName>
        <fullName evidence="10">ABC transporter permease</fullName>
    </submittedName>
</protein>
<feature type="transmembrane region" description="Helical" evidence="7">
    <location>
        <begin position="460"/>
        <end position="481"/>
    </location>
</feature>
<evidence type="ECO:0000256" key="4">
    <source>
        <dbReference type="ARBA" id="ARBA00022989"/>
    </source>
</evidence>
<evidence type="ECO:0000256" key="3">
    <source>
        <dbReference type="ARBA" id="ARBA00022692"/>
    </source>
</evidence>
<dbReference type="GO" id="GO:0022857">
    <property type="term" value="F:transmembrane transporter activity"/>
    <property type="evidence" value="ECO:0007669"/>
    <property type="project" value="TreeGrafter"/>
</dbReference>
<keyword evidence="2" id="KW-1003">Cell membrane</keyword>
<dbReference type="InterPro" id="IPR050250">
    <property type="entry name" value="Macrolide_Exporter_MacB"/>
</dbReference>
<gene>
    <name evidence="10" type="ORF">IAB59_07780</name>
</gene>
<feature type="transmembrane region" description="Helical" evidence="7">
    <location>
        <begin position="335"/>
        <end position="366"/>
    </location>
</feature>
<evidence type="ECO:0000259" key="8">
    <source>
        <dbReference type="Pfam" id="PF02687"/>
    </source>
</evidence>
<comment type="subcellular location">
    <subcellularLocation>
        <location evidence="1">Cell membrane</location>
        <topology evidence="1">Multi-pass membrane protein</topology>
    </subcellularLocation>
</comment>
<dbReference type="Pfam" id="PF12704">
    <property type="entry name" value="MacB_PCD"/>
    <property type="match status" value="1"/>
</dbReference>
<proteinExistence type="inferred from homology"/>
<feature type="domain" description="ABC3 transporter permease C-terminal" evidence="8">
    <location>
        <begin position="731"/>
        <end position="847"/>
    </location>
</feature>
<feature type="transmembrane region" description="Helical" evidence="7">
    <location>
        <begin position="720"/>
        <end position="744"/>
    </location>
</feature>
<comment type="similarity">
    <text evidence="6">Belongs to the ABC-4 integral membrane protein family.</text>
</comment>
<feature type="transmembrane region" description="Helical" evidence="7">
    <location>
        <begin position="378"/>
        <end position="398"/>
    </location>
</feature>
<evidence type="ECO:0000313" key="10">
    <source>
        <dbReference type="EMBL" id="HIT38358.1"/>
    </source>
</evidence>
<keyword evidence="5 7" id="KW-0472">Membrane</keyword>
<dbReference type="PANTHER" id="PTHR30572">
    <property type="entry name" value="MEMBRANE COMPONENT OF TRANSPORTER-RELATED"/>
    <property type="match status" value="1"/>
</dbReference>
<evidence type="ECO:0000256" key="6">
    <source>
        <dbReference type="ARBA" id="ARBA00038076"/>
    </source>
</evidence>
<evidence type="ECO:0000313" key="11">
    <source>
        <dbReference type="Proteomes" id="UP000886833"/>
    </source>
</evidence>
<feature type="transmembrane region" description="Helical" evidence="7">
    <location>
        <begin position="279"/>
        <end position="303"/>
    </location>
</feature>
<keyword evidence="4 7" id="KW-1133">Transmembrane helix</keyword>
<feature type="transmembrane region" description="Helical" evidence="7">
    <location>
        <begin position="20"/>
        <end position="43"/>
    </location>
</feature>
<evidence type="ECO:0000256" key="5">
    <source>
        <dbReference type="ARBA" id="ARBA00023136"/>
    </source>
</evidence>
<feature type="domain" description="MacB-like periplasmic core" evidence="9">
    <location>
        <begin position="19"/>
        <end position="237"/>
    </location>
</feature>
<feature type="domain" description="ABC3 transporter permease C-terminal" evidence="8">
    <location>
        <begin position="286"/>
        <end position="411"/>
    </location>
</feature>
<dbReference type="Pfam" id="PF02687">
    <property type="entry name" value="FtsX"/>
    <property type="match status" value="2"/>
</dbReference>
<evidence type="ECO:0000259" key="9">
    <source>
        <dbReference type="Pfam" id="PF12704"/>
    </source>
</evidence>
<comment type="caution">
    <text evidence="10">The sequence shown here is derived from an EMBL/GenBank/DDBJ whole genome shotgun (WGS) entry which is preliminary data.</text>
</comment>
<dbReference type="InterPro" id="IPR003838">
    <property type="entry name" value="ABC3_permease_C"/>
</dbReference>
<accession>A0A9D1GCE1</accession>
<reference evidence="10" key="1">
    <citation type="submission" date="2020-10" db="EMBL/GenBank/DDBJ databases">
        <authorList>
            <person name="Gilroy R."/>
        </authorList>
    </citation>
    <scope>NUCLEOTIDE SEQUENCE</scope>
    <source>
        <strain evidence="10">CHK195-26880</strain>
    </source>
</reference>